<dbReference type="InterPro" id="IPR015894">
    <property type="entry name" value="Guanylate-bd_N"/>
</dbReference>
<keyword evidence="10" id="KW-1185">Reference proteome</keyword>
<evidence type="ECO:0000313" key="9">
    <source>
        <dbReference type="EMBL" id="KAG5282808.1"/>
    </source>
</evidence>
<dbReference type="PANTHER" id="PTHR10751">
    <property type="entry name" value="GUANYLATE BINDING PROTEIN"/>
    <property type="match status" value="1"/>
</dbReference>
<dbReference type="InterPro" id="IPR030386">
    <property type="entry name" value="G_GB1_RHD3_dom"/>
</dbReference>
<dbReference type="EMBL" id="JADWDJ010000003">
    <property type="protein sequence ID" value="KAG5282808.1"/>
    <property type="molecule type" value="Genomic_DNA"/>
</dbReference>
<keyword evidence="4" id="KW-0391">Immunity</keyword>
<dbReference type="GO" id="GO:0045087">
    <property type="term" value="P:innate immune response"/>
    <property type="evidence" value="ECO:0007669"/>
    <property type="project" value="UniProtKB-KW"/>
</dbReference>
<dbReference type="InterPro" id="IPR027417">
    <property type="entry name" value="P-loop_NTPase"/>
</dbReference>
<gene>
    <name evidence="9" type="ORF">AALO_G00034840</name>
</gene>
<dbReference type="FunFam" id="3.40.50.300:FF:002581">
    <property type="entry name" value="Guanylate-binding protein 4"/>
    <property type="match status" value="1"/>
</dbReference>
<feature type="domain" description="GB1/RHD3-type G" evidence="8">
    <location>
        <begin position="57"/>
        <end position="295"/>
    </location>
</feature>
<reference evidence="9" key="1">
    <citation type="submission" date="2020-10" db="EMBL/GenBank/DDBJ databases">
        <title>Chromosome-scale genome assembly of the Allis shad, Alosa alosa.</title>
        <authorList>
            <person name="Margot Z."/>
            <person name="Christophe K."/>
            <person name="Cabau C."/>
            <person name="Louis A."/>
            <person name="Berthelot C."/>
            <person name="Parey E."/>
            <person name="Roest Crollius H."/>
            <person name="Montfort J."/>
            <person name="Robinson-Rechavi M."/>
            <person name="Bucao C."/>
            <person name="Bouchez O."/>
            <person name="Gislard M."/>
            <person name="Lluch J."/>
            <person name="Milhes M."/>
            <person name="Lampietro C."/>
            <person name="Lopez Roques C."/>
            <person name="Donnadieu C."/>
            <person name="Braasch I."/>
            <person name="Desvignes T."/>
            <person name="Postlethwait J."/>
            <person name="Bobe J."/>
            <person name="Guiguen Y."/>
        </authorList>
    </citation>
    <scope>NUCLEOTIDE SEQUENCE</scope>
    <source>
        <strain evidence="9">M-15738</strain>
        <tissue evidence="9">Blood</tissue>
    </source>
</reference>
<proteinExistence type="inferred from homology"/>
<dbReference type="InterPro" id="IPR003191">
    <property type="entry name" value="Guanylate-bd/ATL_C"/>
</dbReference>
<organism evidence="9 10">
    <name type="scientific">Alosa alosa</name>
    <name type="common">allis shad</name>
    <dbReference type="NCBI Taxonomy" id="278164"/>
    <lineage>
        <taxon>Eukaryota</taxon>
        <taxon>Metazoa</taxon>
        <taxon>Chordata</taxon>
        <taxon>Craniata</taxon>
        <taxon>Vertebrata</taxon>
        <taxon>Euteleostomi</taxon>
        <taxon>Actinopterygii</taxon>
        <taxon>Neopterygii</taxon>
        <taxon>Teleostei</taxon>
        <taxon>Clupei</taxon>
        <taxon>Clupeiformes</taxon>
        <taxon>Clupeoidei</taxon>
        <taxon>Clupeidae</taxon>
        <taxon>Alosa</taxon>
    </lineage>
</organism>
<evidence type="ECO:0000256" key="1">
    <source>
        <dbReference type="ARBA" id="ARBA00022588"/>
    </source>
</evidence>
<evidence type="ECO:0000256" key="6">
    <source>
        <dbReference type="PROSITE-ProRule" id="PRU01052"/>
    </source>
</evidence>
<protein>
    <recommendedName>
        <fullName evidence="8">GB1/RHD3-type G domain-containing protein</fullName>
    </recommendedName>
</protein>
<evidence type="ECO:0000256" key="3">
    <source>
        <dbReference type="ARBA" id="ARBA00022801"/>
    </source>
</evidence>
<dbReference type="Proteomes" id="UP000823561">
    <property type="component" value="Chromosome 3"/>
</dbReference>
<dbReference type="CDD" id="cd16269">
    <property type="entry name" value="GBP_C"/>
    <property type="match status" value="1"/>
</dbReference>
<dbReference type="GO" id="GO:0005525">
    <property type="term" value="F:GTP binding"/>
    <property type="evidence" value="ECO:0007669"/>
    <property type="project" value="UniProtKB-KW"/>
</dbReference>
<evidence type="ECO:0000259" key="8">
    <source>
        <dbReference type="PROSITE" id="PS51715"/>
    </source>
</evidence>
<dbReference type="InterPro" id="IPR037684">
    <property type="entry name" value="GBP_C"/>
</dbReference>
<evidence type="ECO:0000256" key="2">
    <source>
        <dbReference type="ARBA" id="ARBA00022741"/>
    </source>
</evidence>
<evidence type="ECO:0000256" key="5">
    <source>
        <dbReference type="ARBA" id="ARBA00023134"/>
    </source>
</evidence>
<dbReference type="Pfam" id="PF02263">
    <property type="entry name" value="GBP"/>
    <property type="match status" value="1"/>
</dbReference>
<comment type="caution">
    <text evidence="9">The sequence shown here is derived from an EMBL/GenBank/DDBJ whole genome shotgun (WGS) entry which is preliminary data.</text>
</comment>
<keyword evidence="3" id="KW-0378">Hydrolase</keyword>
<dbReference type="Pfam" id="PF02841">
    <property type="entry name" value="GBP_C"/>
    <property type="match status" value="1"/>
</dbReference>
<feature type="region of interest" description="Disordered" evidence="7">
    <location>
        <begin position="522"/>
        <end position="570"/>
    </location>
</feature>
<sequence>MLGGGWWGSLESNVGNLNLLSPKMALSMQTPVCLVDNGPDGHMRVQQEALQILEQIQQPVVVVAVVGLYRTGKSYLMNRLAGKHTGFALGSTIESKTKGIWMWCVPHPSKPGNTLVLLDTEGLGDVDKGDSKHDTQIFSLAVLLSSTLVYNSRGTIDNRAVEDLQYVTELAEYIKVKSSDEDGDDSEFVKVFPSFIWAVRDFTLERKIDDKDATEDEYLDFALKLKPGNSKKVNDHNLPRECIRKYFPSRKCFTFPFPSRPEDVIRLETLSQSEMAPEFLEVTERFCTFVFNQSPVKQLKDGHTVDGRILGHLMKMYVETMSSGGVPCLENAVVAMAQIENEAAVKEGLEVYESGMAQLTIYFPVDLRDITAEHQRLNSLATEVFIKRSFKDDEGKHIKSLEEAVNKLFSRFLQQNEEASVQKCKKVLTGLSAPLRERLQQGFYMKPGGYQLYCQDMEDIVKKYKSQTQLGVKAEDVLEEFLKQRKEESSAILQADQSLSARDKQICEQRERAVMLEQEVKANEERQRQLEERMHAEQRSNEERMRQVKEKMEQEMREQREEARRATESQLREQAALLEKGFQEKADRLGQEMREVQQRAEEAQKARSQEFTQLLEQQDRRHNEAMAMMRQQNEAILRSGGGGGGDCCIL</sequence>
<dbReference type="SUPFAM" id="SSF52540">
    <property type="entry name" value="P-loop containing nucleoside triphosphate hydrolases"/>
    <property type="match status" value="1"/>
</dbReference>
<dbReference type="PROSITE" id="PS51715">
    <property type="entry name" value="G_GB1_RHD3"/>
    <property type="match status" value="1"/>
</dbReference>
<dbReference type="Gene3D" id="1.20.1000.10">
    <property type="entry name" value="Guanylate-binding protein, C-terminal domain"/>
    <property type="match status" value="1"/>
</dbReference>
<dbReference type="AlphaFoldDB" id="A0AAV6H6D0"/>
<name>A0AAV6H6D0_9TELE</name>
<dbReference type="GO" id="GO:0003924">
    <property type="term" value="F:GTPase activity"/>
    <property type="evidence" value="ECO:0007669"/>
    <property type="project" value="InterPro"/>
</dbReference>
<dbReference type="SUPFAM" id="SSF48340">
    <property type="entry name" value="Interferon-induced guanylate-binding protein 1 (GBP1), C-terminal domain"/>
    <property type="match status" value="1"/>
</dbReference>
<dbReference type="InterPro" id="IPR036543">
    <property type="entry name" value="Guanylate-bd_C_sf"/>
</dbReference>
<dbReference type="Gene3D" id="3.40.50.300">
    <property type="entry name" value="P-loop containing nucleotide triphosphate hydrolases"/>
    <property type="match status" value="1"/>
</dbReference>
<evidence type="ECO:0000256" key="4">
    <source>
        <dbReference type="ARBA" id="ARBA00022859"/>
    </source>
</evidence>
<dbReference type="FunFam" id="1.20.1000.10:FF:000001">
    <property type="entry name" value="Guanylate binding protein 1"/>
    <property type="match status" value="1"/>
</dbReference>
<evidence type="ECO:0000256" key="7">
    <source>
        <dbReference type="SAM" id="MobiDB-lite"/>
    </source>
</evidence>
<keyword evidence="5" id="KW-0342">GTP-binding</keyword>
<accession>A0AAV6H6D0</accession>
<comment type="similarity">
    <text evidence="6">Belongs to the TRAFAC class dynamin-like GTPase superfamily. GB1/RHD3 GTPase family.</text>
</comment>
<dbReference type="CDD" id="cd01851">
    <property type="entry name" value="GBP"/>
    <property type="match status" value="1"/>
</dbReference>
<keyword evidence="1" id="KW-0399">Innate immunity</keyword>
<keyword evidence="2" id="KW-0547">Nucleotide-binding</keyword>
<evidence type="ECO:0000313" key="10">
    <source>
        <dbReference type="Proteomes" id="UP000823561"/>
    </source>
</evidence>